<proteinExistence type="predicted"/>
<dbReference type="InterPro" id="IPR029044">
    <property type="entry name" value="Nucleotide-diphossugar_trans"/>
</dbReference>
<dbReference type="CDD" id="cd02511">
    <property type="entry name" value="Beta4Glucosyltransferase"/>
    <property type="match status" value="1"/>
</dbReference>
<dbReference type="AlphaFoldDB" id="A0A6S6R1T5"/>
<keyword evidence="2" id="KW-1185">Reference proteome</keyword>
<dbReference type="SUPFAM" id="SSF53448">
    <property type="entry name" value="Nucleotide-diphospho-sugar transferases"/>
    <property type="match status" value="1"/>
</dbReference>
<gene>
    <name evidence="1" type="ORF">acsn021_05370</name>
</gene>
<name>A0A6S6R1T5_9FIRM</name>
<organism evidence="1 2">
    <name type="scientific">Anaerocolumna cellulosilytica</name>
    <dbReference type="NCBI Taxonomy" id="433286"/>
    <lineage>
        <taxon>Bacteria</taxon>
        <taxon>Bacillati</taxon>
        <taxon>Bacillota</taxon>
        <taxon>Clostridia</taxon>
        <taxon>Lachnospirales</taxon>
        <taxon>Lachnospiraceae</taxon>
        <taxon>Anaerocolumna</taxon>
    </lineage>
</organism>
<dbReference type="GO" id="GO:0016740">
    <property type="term" value="F:transferase activity"/>
    <property type="evidence" value="ECO:0007669"/>
    <property type="project" value="UniProtKB-KW"/>
</dbReference>
<dbReference type="InterPro" id="IPR001173">
    <property type="entry name" value="Glyco_trans_2-like"/>
</dbReference>
<dbReference type="PANTHER" id="PTHR43630:SF2">
    <property type="entry name" value="GLYCOSYLTRANSFERASE"/>
    <property type="match status" value="1"/>
</dbReference>
<keyword evidence="1" id="KW-0808">Transferase</keyword>
<accession>A0A6S6R1T5</accession>
<dbReference type="Gene3D" id="1.25.40.10">
    <property type="entry name" value="Tetratricopeptide repeat domain"/>
    <property type="match status" value="1"/>
</dbReference>
<dbReference type="Proteomes" id="UP000515561">
    <property type="component" value="Chromosome"/>
</dbReference>
<dbReference type="InterPro" id="IPR011990">
    <property type="entry name" value="TPR-like_helical_dom_sf"/>
</dbReference>
<dbReference type="PANTHER" id="PTHR43630">
    <property type="entry name" value="POLY-BETA-1,6-N-ACETYL-D-GLUCOSAMINE SYNTHASE"/>
    <property type="match status" value="1"/>
</dbReference>
<dbReference type="SUPFAM" id="SSF81901">
    <property type="entry name" value="HCP-like"/>
    <property type="match status" value="1"/>
</dbReference>
<dbReference type="RefSeq" id="WP_184092612.1">
    <property type="nucleotide sequence ID" value="NZ_AP023367.1"/>
</dbReference>
<sequence length="343" mass="40510">MITITVCLIVRNEEKVLVRCLETLKEIADEIILVDTGSTDHTKKLASRYTDKIYDFEWIDDFAAARNFSFSKATMDYIYTADADEVIDEENQKKLLDIKRALLPEIEIVQMKYTNQLQHNTTYNYDIEYRPKLFKRQRNFTWIDPIHETVALQPVIYDSDIEIIHLPESNHADRDFDTFQKIINRGDELSLKLQGMYARELFIAGKDEDFLKAREYFENLTTENHSLEHLKKIQCVLARCARILNEPAELMKHSLKNFATGKSSAEVCYEVGEYYFAKMDYSEAIIWYYNAAYETESELNIRYTGDYPLKRLGECCKRLGKEDEFKEYCKLQKDWLKEYGFSE</sequence>
<protein>
    <submittedName>
        <fullName evidence="1">Glycosyl transferase</fullName>
    </submittedName>
</protein>
<dbReference type="EMBL" id="AP023367">
    <property type="protein sequence ID" value="BCJ92968.1"/>
    <property type="molecule type" value="Genomic_DNA"/>
</dbReference>
<dbReference type="Gene3D" id="3.90.550.10">
    <property type="entry name" value="Spore Coat Polysaccharide Biosynthesis Protein SpsA, Chain A"/>
    <property type="match status" value="1"/>
</dbReference>
<dbReference type="Pfam" id="PF00535">
    <property type="entry name" value="Glycos_transf_2"/>
    <property type="match status" value="1"/>
</dbReference>
<evidence type="ECO:0000313" key="2">
    <source>
        <dbReference type="Proteomes" id="UP000515561"/>
    </source>
</evidence>
<reference evidence="1 2" key="1">
    <citation type="journal article" date="2016" name="Int. J. Syst. Evol. Microbiol.">
        <title>Descriptions of Anaerotaenia torta gen. nov., sp. nov. and Anaerocolumna cellulosilytica gen. nov., sp. nov. isolated from a methanogenic reactor of cattle waste.</title>
        <authorList>
            <person name="Uek A."/>
            <person name="Ohtaki Y."/>
            <person name="Kaku N."/>
            <person name="Ueki K."/>
        </authorList>
    </citation>
    <scope>NUCLEOTIDE SEQUENCE [LARGE SCALE GENOMIC DNA]</scope>
    <source>
        <strain evidence="1 2">SN021</strain>
    </source>
</reference>
<dbReference type="KEGG" id="acel:acsn021_05370"/>
<evidence type="ECO:0000313" key="1">
    <source>
        <dbReference type="EMBL" id="BCJ92968.1"/>
    </source>
</evidence>